<evidence type="ECO:0000313" key="5">
    <source>
        <dbReference type="EMBL" id="RXZ48999.1"/>
    </source>
</evidence>
<dbReference type="InterPro" id="IPR003313">
    <property type="entry name" value="AraC-bd"/>
</dbReference>
<dbReference type="PANTHER" id="PTHR43280:SF2">
    <property type="entry name" value="HTH-TYPE TRANSCRIPTIONAL REGULATOR EXSA"/>
    <property type="match status" value="1"/>
</dbReference>
<keyword evidence="2" id="KW-0238">DNA-binding</keyword>
<dbReference type="SUPFAM" id="SSF51215">
    <property type="entry name" value="Regulatory protein AraC"/>
    <property type="match status" value="1"/>
</dbReference>
<dbReference type="OrthoDB" id="2060755at2"/>
<dbReference type="InterPro" id="IPR009057">
    <property type="entry name" value="Homeodomain-like_sf"/>
</dbReference>
<gene>
    <name evidence="5" type="ORF">ESP57_08535</name>
</gene>
<dbReference type="Proteomes" id="UP000292935">
    <property type="component" value="Unassembled WGS sequence"/>
</dbReference>
<keyword evidence="1" id="KW-0805">Transcription regulation</keyword>
<dbReference type="PROSITE" id="PS00041">
    <property type="entry name" value="HTH_ARAC_FAMILY_1"/>
    <property type="match status" value="1"/>
</dbReference>
<keyword evidence="6" id="KW-1185">Reference proteome</keyword>
<evidence type="ECO:0000259" key="4">
    <source>
        <dbReference type="PROSITE" id="PS01124"/>
    </source>
</evidence>
<dbReference type="Pfam" id="PF02311">
    <property type="entry name" value="AraC_binding"/>
    <property type="match status" value="1"/>
</dbReference>
<dbReference type="AlphaFoldDB" id="A0A4Q2JQI3"/>
<organism evidence="5 6">
    <name type="scientific">Agromyces fucosus</name>
    <dbReference type="NCBI Taxonomy" id="41985"/>
    <lineage>
        <taxon>Bacteria</taxon>
        <taxon>Bacillati</taxon>
        <taxon>Actinomycetota</taxon>
        <taxon>Actinomycetes</taxon>
        <taxon>Micrococcales</taxon>
        <taxon>Microbacteriaceae</taxon>
        <taxon>Agromyces</taxon>
    </lineage>
</organism>
<dbReference type="InterPro" id="IPR037923">
    <property type="entry name" value="HTH-like"/>
</dbReference>
<evidence type="ECO:0000256" key="3">
    <source>
        <dbReference type="ARBA" id="ARBA00023163"/>
    </source>
</evidence>
<sequence>MVTSWARYAAPTPLLRDHGLDCLGAGEQSDARTGFSGRRLDSHALVFVSSGDGEYHDHRVGRVAVRGPAVIRVPPGRLHGYGPARDGWTEHWLLFDGVTVRALVELGAFDARRPVAPLRRMPERVPELFAELNAVLESPRGSARATASALCLQLIGLAADAEIQEEGADRAADRVVAALRETAADHLDVAERARRLGLSPGRLRALVQEATGRSPHEFIVTTRIERAQFLLASTELPVNAIGAAVGYDDPAFFSRLFARKAGAPPTEFRAQHARRPPDR</sequence>
<dbReference type="Gene3D" id="1.10.10.60">
    <property type="entry name" value="Homeodomain-like"/>
    <property type="match status" value="1"/>
</dbReference>
<dbReference type="SUPFAM" id="SSF46689">
    <property type="entry name" value="Homeodomain-like"/>
    <property type="match status" value="1"/>
</dbReference>
<evidence type="ECO:0000256" key="2">
    <source>
        <dbReference type="ARBA" id="ARBA00023125"/>
    </source>
</evidence>
<name>A0A4Q2JQI3_9MICO</name>
<dbReference type="InterPro" id="IPR018060">
    <property type="entry name" value="HTH_AraC"/>
</dbReference>
<dbReference type="EMBL" id="SDPO01000002">
    <property type="protein sequence ID" value="RXZ48999.1"/>
    <property type="molecule type" value="Genomic_DNA"/>
</dbReference>
<protein>
    <submittedName>
        <fullName evidence="5">Helix-turn-helix domain-containing protein</fullName>
    </submittedName>
</protein>
<dbReference type="PANTHER" id="PTHR43280">
    <property type="entry name" value="ARAC-FAMILY TRANSCRIPTIONAL REGULATOR"/>
    <property type="match status" value="1"/>
</dbReference>
<feature type="domain" description="HTH araC/xylS-type" evidence="4">
    <location>
        <begin position="173"/>
        <end position="271"/>
    </location>
</feature>
<keyword evidence="3" id="KW-0804">Transcription</keyword>
<proteinExistence type="predicted"/>
<dbReference type="InterPro" id="IPR018062">
    <property type="entry name" value="HTH_AraC-typ_CS"/>
</dbReference>
<dbReference type="Pfam" id="PF12833">
    <property type="entry name" value="HTH_18"/>
    <property type="match status" value="1"/>
</dbReference>
<evidence type="ECO:0000256" key="1">
    <source>
        <dbReference type="ARBA" id="ARBA00023015"/>
    </source>
</evidence>
<evidence type="ECO:0000313" key="6">
    <source>
        <dbReference type="Proteomes" id="UP000292935"/>
    </source>
</evidence>
<comment type="caution">
    <text evidence="5">The sequence shown here is derived from an EMBL/GenBank/DDBJ whole genome shotgun (WGS) entry which is preliminary data.</text>
</comment>
<reference evidence="5 6" key="1">
    <citation type="submission" date="2019-01" db="EMBL/GenBank/DDBJ databases">
        <authorList>
            <person name="Li J."/>
        </authorList>
    </citation>
    <scope>NUCLEOTIDE SEQUENCE [LARGE SCALE GENOMIC DNA]</scope>
    <source>
        <strain evidence="5 6">CCUG 35506</strain>
    </source>
</reference>
<dbReference type="GO" id="GO:0043565">
    <property type="term" value="F:sequence-specific DNA binding"/>
    <property type="evidence" value="ECO:0007669"/>
    <property type="project" value="InterPro"/>
</dbReference>
<accession>A0A4Q2JQI3</accession>
<dbReference type="PROSITE" id="PS01124">
    <property type="entry name" value="HTH_ARAC_FAMILY_2"/>
    <property type="match status" value="1"/>
</dbReference>
<dbReference type="SMART" id="SM00342">
    <property type="entry name" value="HTH_ARAC"/>
    <property type="match status" value="1"/>
</dbReference>
<dbReference type="RefSeq" id="WP_129231238.1">
    <property type="nucleotide sequence ID" value="NZ_SDPO01000002.1"/>
</dbReference>
<dbReference type="GO" id="GO:0003700">
    <property type="term" value="F:DNA-binding transcription factor activity"/>
    <property type="evidence" value="ECO:0007669"/>
    <property type="project" value="InterPro"/>
</dbReference>